<keyword evidence="1" id="KW-0808">Transferase</keyword>
<keyword evidence="2" id="KW-1185">Reference proteome</keyword>
<dbReference type="CDD" id="cd02440">
    <property type="entry name" value="AdoMet_MTases"/>
    <property type="match status" value="1"/>
</dbReference>
<dbReference type="RefSeq" id="WP_187072600.1">
    <property type="nucleotide sequence ID" value="NZ_JACRYL010000017.1"/>
</dbReference>
<dbReference type="GO" id="GO:0032259">
    <property type="term" value="P:methylation"/>
    <property type="evidence" value="ECO:0007669"/>
    <property type="project" value="UniProtKB-KW"/>
</dbReference>
<proteinExistence type="predicted"/>
<comment type="caution">
    <text evidence="1">The sequence shown here is derived from an EMBL/GenBank/DDBJ whole genome shotgun (WGS) entry which is preliminary data.</text>
</comment>
<dbReference type="GO" id="GO:0008168">
    <property type="term" value="F:methyltransferase activity"/>
    <property type="evidence" value="ECO:0007669"/>
    <property type="project" value="UniProtKB-KW"/>
</dbReference>
<dbReference type="EMBL" id="JACRYL010000017">
    <property type="protein sequence ID" value="MBC6112172.1"/>
    <property type="molecule type" value="Genomic_DNA"/>
</dbReference>
<keyword evidence="1" id="KW-0489">Methyltransferase</keyword>
<name>A0ABR7KVS8_9SPHI</name>
<dbReference type="SUPFAM" id="SSF53335">
    <property type="entry name" value="S-adenosyl-L-methionine-dependent methyltransferases"/>
    <property type="match status" value="1"/>
</dbReference>
<evidence type="ECO:0000313" key="1">
    <source>
        <dbReference type="EMBL" id="MBC6112172.1"/>
    </source>
</evidence>
<dbReference type="Proteomes" id="UP000652755">
    <property type="component" value="Unassembled WGS sequence"/>
</dbReference>
<protein>
    <submittedName>
        <fullName evidence="1">Class I SAM-dependent methyltransferase</fullName>
    </submittedName>
</protein>
<sequence>MLNCSLCKSSDVKLYLKLNGRVQIYECNTCTNAFTYPAPKPIEYKEKDFHQQFGFNTINDLPSQWKKSLLKQLKLIGKYIKPNGNILEIGCGQGLFLSLLKNEGYSVYGIEPSVKASAIARNNGLNIKTGYFPDENFENVKFDLIIMAQVLEHVEQPIELLKSISDLNKGAQLLLVQTNFKGLVPLKQKKIWYGWVPDQHFWHFTSKGVRNLMRSLNLKTVEIEYSTLEHNNYWLSKLTSIIPNTGDQLHAIIKL</sequence>
<reference evidence="1 2" key="1">
    <citation type="submission" date="2020-08" db="EMBL/GenBank/DDBJ databases">
        <authorList>
            <person name="Sun Q."/>
            <person name="Inoue M."/>
        </authorList>
    </citation>
    <scope>NUCLEOTIDE SEQUENCE [LARGE SCALE GENOMIC DNA]</scope>
    <source>
        <strain evidence="1 2">CCM 8938</strain>
    </source>
</reference>
<dbReference type="InterPro" id="IPR029063">
    <property type="entry name" value="SAM-dependent_MTases_sf"/>
</dbReference>
<dbReference type="PANTHER" id="PTHR43861:SF6">
    <property type="entry name" value="METHYLTRANSFERASE TYPE 11"/>
    <property type="match status" value="1"/>
</dbReference>
<dbReference type="PANTHER" id="PTHR43861">
    <property type="entry name" value="TRANS-ACONITATE 2-METHYLTRANSFERASE-RELATED"/>
    <property type="match status" value="1"/>
</dbReference>
<dbReference type="Pfam" id="PF13489">
    <property type="entry name" value="Methyltransf_23"/>
    <property type="match status" value="1"/>
</dbReference>
<evidence type="ECO:0000313" key="2">
    <source>
        <dbReference type="Proteomes" id="UP000652755"/>
    </source>
</evidence>
<organism evidence="1 2">
    <name type="scientific">Pedobacter fastidiosus</name>
    <dbReference type="NCBI Taxonomy" id="2765361"/>
    <lineage>
        <taxon>Bacteria</taxon>
        <taxon>Pseudomonadati</taxon>
        <taxon>Bacteroidota</taxon>
        <taxon>Sphingobacteriia</taxon>
        <taxon>Sphingobacteriales</taxon>
        <taxon>Sphingobacteriaceae</taxon>
        <taxon>Pedobacter</taxon>
    </lineage>
</organism>
<accession>A0ABR7KVS8</accession>
<dbReference type="Gene3D" id="3.40.50.150">
    <property type="entry name" value="Vaccinia Virus protein VP39"/>
    <property type="match status" value="1"/>
</dbReference>
<gene>
    <name evidence="1" type="ORF">H7U22_17250</name>
</gene>